<evidence type="ECO:0000313" key="2">
    <source>
        <dbReference type="EMBL" id="PIN14919.1"/>
    </source>
</evidence>
<feature type="region of interest" description="Disordered" evidence="1">
    <location>
        <begin position="31"/>
        <end position="53"/>
    </location>
</feature>
<name>A0A2G9HBM4_9LAMI</name>
<dbReference type="Proteomes" id="UP000231279">
    <property type="component" value="Unassembled WGS sequence"/>
</dbReference>
<protein>
    <submittedName>
        <fullName evidence="2">Uncharacterized protein</fullName>
    </submittedName>
</protein>
<organism evidence="2 3">
    <name type="scientific">Handroanthus impetiginosus</name>
    <dbReference type="NCBI Taxonomy" id="429701"/>
    <lineage>
        <taxon>Eukaryota</taxon>
        <taxon>Viridiplantae</taxon>
        <taxon>Streptophyta</taxon>
        <taxon>Embryophyta</taxon>
        <taxon>Tracheophyta</taxon>
        <taxon>Spermatophyta</taxon>
        <taxon>Magnoliopsida</taxon>
        <taxon>eudicotyledons</taxon>
        <taxon>Gunneridae</taxon>
        <taxon>Pentapetalae</taxon>
        <taxon>asterids</taxon>
        <taxon>lamiids</taxon>
        <taxon>Lamiales</taxon>
        <taxon>Bignoniaceae</taxon>
        <taxon>Crescentiina</taxon>
        <taxon>Tabebuia alliance</taxon>
        <taxon>Handroanthus</taxon>
    </lineage>
</organism>
<evidence type="ECO:0000256" key="1">
    <source>
        <dbReference type="SAM" id="MobiDB-lite"/>
    </source>
</evidence>
<accession>A0A2G9HBM4</accession>
<evidence type="ECO:0000313" key="3">
    <source>
        <dbReference type="Proteomes" id="UP000231279"/>
    </source>
</evidence>
<dbReference type="PANTHER" id="PTHR35318">
    <property type="entry name" value="BNAA10G08410D PROTEIN"/>
    <property type="match status" value="1"/>
</dbReference>
<gene>
    <name evidence="2" type="ORF">CDL12_12429</name>
</gene>
<dbReference type="PANTHER" id="PTHR35318:SF8">
    <property type="match status" value="1"/>
</dbReference>
<sequence>MKFFSELGSCWGGAMVSPAAEAGVGGQLTEVQGGNYHTRGQRTSRRLEKVRSSGRVNHWKPKLSAISEDSPMSEVVRAGVRRFATSVHGKRPVKVKLKSPAKAVPPPEEDYWKYSYTMALPAFSPTSFLF</sequence>
<proteinExistence type="predicted"/>
<dbReference type="OrthoDB" id="1917265at2759"/>
<comment type="caution">
    <text evidence="2">The sequence shown here is derived from an EMBL/GenBank/DDBJ whole genome shotgun (WGS) entry which is preliminary data.</text>
</comment>
<dbReference type="AlphaFoldDB" id="A0A2G9HBM4"/>
<reference evidence="3" key="1">
    <citation type="journal article" date="2018" name="Gigascience">
        <title>Genome assembly of the Pink Ipe (Handroanthus impetiginosus, Bignoniaceae), a highly valued, ecologically keystone Neotropical timber forest tree.</title>
        <authorList>
            <person name="Silva-Junior O.B."/>
            <person name="Grattapaglia D."/>
            <person name="Novaes E."/>
            <person name="Collevatti R.G."/>
        </authorList>
    </citation>
    <scope>NUCLEOTIDE SEQUENCE [LARGE SCALE GENOMIC DNA]</scope>
    <source>
        <strain evidence="3">cv. UFG-1</strain>
    </source>
</reference>
<keyword evidence="3" id="KW-1185">Reference proteome</keyword>
<dbReference type="EMBL" id="NKXS01002184">
    <property type="protein sequence ID" value="PIN14919.1"/>
    <property type="molecule type" value="Genomic_DNA"/>
</dbReference>